<accession>A0A653DZ51</accession>
<sequence length="94" mass="10968">MSCCLTMRRLDWRRHISRRIWPRRSGRRWRGGTGQGMDDHKGWICHRGLSGLFDSIKWALGAEGRSIWARCGWPDCAHKVVLLGAYSWGVWEVD</sequence>
<protein>
    <submittedName>
        <fullName evidence="1">Uncharacterized protein</fullName>
    </submittedName>
</protein>
<dbReference type="AlphaFoldDB" id="A0A653DZ51"/>
<dbReference type="EMBL" id="LR215729">
    <property type="protein sequence ID" value="VEV95249.1"/>
    <property type="molecule type" value="Genomic_DNA"/>
</dbReference>
<proteinExistence type="predicted"/>
<gene>
    <name evidence="1" type="ORF">PMYSY11_0202</name>
</gene>
<evidence type="ECO:0000313" key="1">
    <source>
        <dbReference type="EMBL" id="VEV95249.1"/>
    </source>
</evidence>
<reference evidence="1" key="1">
    <citation type="submission" date="2019-02" db="EMBL/GenBank/DDBJ databases">
        <authorList>
            <consortium name="Genoscope - CEA"/>
            <person name="William W."/>
        </authorList>
    </citation>
    <scope>NUCLEOTIDE SEQUENCE [LARGE SCALE GENOMIC DNA]</scope>
    <source>
        <strain evidence="1">YSy11</strain>
    </source>
</reference>
<name>A0A653DZ51_9PSED</name>
<organism evidence="1">
    <name type="scientific">Pseudomonas marincola</name>
    <dbReference type="NCBI Taxonomy" id="437900"/>
    <lineage>
        <taxon>Bacteria</taxon>
        <taxon>Pseudomonadati</taxon>
        <taxon>Pseudomonadota</taxon>
        <taxon>Gammaproteobacteria</taxon>
        <taxon>Pseudomonadales</taxon>
        <taxon>Pseudomonadaceae</taxon>
        <taxon>Pseudomonas</taxon>
    </lineage>
</organism>